<proteinExistence type="predicted"/>
<dbReference type="RefSeq" id="WP_304145156.1">
    <property type="nucleotide sequence ID" value="NZ_JAOAIE010000049.1"/>
</dbReference>
<dbReference type="EMBL" id="DSUJ01000008">
    <property type="protein sequence ID" value="HFI91507.1"/>
    <property type="molecule type" value="Genomic_DNA"/>
</dbReference>
<comment type="caution">
    <text evidence="2">The sequence shown here is derived from an EMBL/GenBank/DDBJ whole genome shotgun (WGS) entry which is preliminary data.</text>
</comment>
<keyword evidence="1" id="KW-0812">Transmembrane</keyword>
<dbReference type="AlphaFoldDB" id="A0A7V2ZK67"/>
<evidence type="ECO:0000256" key="1">
    <source>
        <dbReference type="SAM" id="Phobius"/>
    </source>
</evidence>
<organism evidence="2">
    <name type="scientific">Ignavibacterium album</name>
    <dbReference type="NCBI Taxonomy" id="591197"/>
    <lineage>
        <taxon>Bacteria</taxon>
        <taxon>Pseudomonadati</taxon>
        <taxon>Ignavibacteriota</taxon>
        <taxon>Ignavibacteria</taxon>
        <taxon>Ignavibacteriales</taxon>
        <taxon>Ignavibacteriaceae</taxon>
        <taxon>Ignavibacterium</taxon>
    </lineage>
</organism>
<protein>
    <submittedName>
        <fullName evidence="2">Uncharacterized protein</fullName>
    </submittedName>
</protein>
<evidence type="ECO:0000313" key="2">
    <source>
        <dbReference type="EMBL" id="HFI91507.1"/>
    </source>
</evidence>
<gene>
    <name evidence="2" type="ORF">ENS31_08285</name>
</gene>
<keyword evidence="1" id="KW-0472">Membrane</keyword>
<accession>A0A7V2ZK67</accession>
<feature type="transmembrane region" description="Helical" evidence="1">
    <location>
        <begin position="35"/>
        <end position="56"/>
    </location>
</feature>
<name>A0A7V2ZK67_9BACT</name>
<sequence>MITGLIFSIHILFLLIIFTKKWQDEGLSTAFLNLGLIIILFSVGWTITGIIAKIIMEPEGLGREFNRDTFSLTLLTIAEFFFYKFYYSEDLISNDKEKQSQQSD</sequence>
<keyword evidence="1" id="KW-1133">Transmembrane helix</keyword>
<reference evidence="2" key="1">
    <citation type="journal article" date="2020" name="mSystems">
        <title>Genome- and Community-Level Interaction Insights into Carbon Utilization and Element Cycling Functions of Hydrothermarchaeota in Hydrothermal Sediment.</title>
        <authorList>
            <person name="Zhou Z."/>
            <person name="Liu Y."/>
            <person name="Xu W."/>
            <person name="Pan J."/>
            <person name="Luo Z.H."/>
            <person name="Li M."/>
        </authorList>
    </citation>
    <scope>NUCLEOTIDE SEQUENCE [LARGE SCALE GENOMIC DNA]</scope>
    <source>
        <strain evidence="2">SpSt-479</strain>
    </source>
</reference>